<accession>A0ABV6ZZV6</accession>
<evidence type="ECO:0000313" key="3">
    <source>
        <dbReference type="Proteomes" id="UP001595379"/>
    </source>
</evidence>
<feature type="signal peptide" evidence="1">
    <location>
        <begin position="1"/>
        <end position="21"/>
    </location>
</feature>
<feature type="chain" id="PRO_5047380931" evidence="1">
    <location>
        <begin position="22"/>
        <end position="231"/>
    </location>
</feature>
<evidence type="ECO:0000313" key="2">
    <source>
        <dbReference type="EMBL" id="MFC2926944.1"/>
    </source>
</evidence>
<comment type="caution">
    <text evidence="2">The sequence shown here is derived from an EMBL/GenBank/DDBJ whole genome shotgun (WGS) entry which is preliminary data.</text>
</comment>
<proteinExistence type="predicted"/>
<dbReference type="RefSeq" id="WP_343162931.1">
    <property type="nucleotide sequence ID" value="NZ_JBHRSV010000028.1"/>
</dbReference>
<name>A0ABV6ZZV6_9PROT</name>
<dbReference type="Proteomes" id="UP001595379">
    <property type="component" value="Unassembled WGS sequence"/>
</dbReference>
<keyword evidence="1" id="KW-0732">Signal</keyword>
<evidence type="ECO:0000256" key="1">
    <source>
        <dbReference type="SAM" id="SignalP"/>
    </source>
</evidence>
<protein>
    <submittedName>
        <fullName evidence="2">Uncharacterized protein</fullName>
    </submittedName>
</protein>
<sequence length="231" mass="24236">MRWKIVSGLVCAGTLSGAAAAVTPPPVFQPSTTAIDPGFRSALLSDAAMRTGEGAMLEVSSQQMPIDWDAARSDLAEQTGDPMEPVARPVPIRPVNATRDDLDAVSLPILLPDRTAVDFDGATARLFGRQGFYTASIEGDGVVIEVFGTRQRLTEAPDPASERRLAEARDADGFIITPGEGSWDVAFNRYGAAYSVTVECGDPGAARCADPDYARNVARGLLIAGGQPGGN</sequence>
<dbReference type="EMBL" id="JBHRSV010000028">
    <property type="protein sequence ID" value="MFC2926944.1"/>
    <property type="molecule type" value="Genomic_DNA"/>
</dbReference>
<keyword evidence="3" id="KW-1185">Reference proteome</keyword>
<organism evidence="2 3">
    <name type="scientific">Hyphobacterium vulgare</name>
    <dbReference type="NCBI Taxonomy" id="1736751"/>
    <lineage>
        <taxon>Bacteria</taxon>
        <taxon>Pseudomonadati</taxon>
        <taxon>Pseudomonadota</taxon>
        <taxon>Alphaproteobacteria</taxon>
        <taxon>Maricaulales</taxon>
        <taxon>Maricaulaceae</taxon>
        <taxon>Hyphobacterium</taxon>
    </lineage>
</organism>
<reference evidence="3" key="1">
    <citation type="journal article" date="2019" name="Int. J. Syst. Evol. Microbiol.">
        <title>The Global Catalogue of Microorganisms (GCM) 10K type strain sequencing project: providing services to taxonomists for standard genome sequencing and annotation.</title>
        <authorList>
            <consortium name="The Broad Institute Genomics Platform"/>
            <consortium name="The Broad Institute Genome Sequencing Center for Infectious Disease"/>
            <person name="Wu L."/>
            <person name="Ma J."/>
        </authorList>
    </citation>
    <scope>NUCLEOTIDE SEQUENCE [LARGE SCALE GENOMIC DNA]</scope>
    <source>
        <strain evidence="3">KCTC 52487</strain>
    </source>
</reference>
<gene>
    <name evidence="2" type="ORF">ACFOOR_12570</name>
</gene>